<dbReference type="InterPro" id="IPR036388">
    <property type="entry name" value="WH-like_DNA-bd_sf"/>
</dbReference>
<dbReference type="Proteomes" id="UP001154322">
    <property type="component" value="Unassembled WGS sequence"/>
</dbReference>
<dbReference type="Gene3D" id="3.40.1390.20">
    <property type="entry name" value="HprK N-terminal domain-like"/>
    <property type="match status" value="1"/>
</dbReference>
<dbReference type="InterPro" id="IPR046342">
    <property type="entry name" value="CBS_dom_sf"/>
</dbReference>
<dbReference type="EMBL" id="CALYLO010000006">
    <property type="protein sequence ID" value="CAH8246932.1"/>
    <property type="molecule type" value="Genomic_DNA"/>
</dbReference>
<dbReference type="Pfam" id="PF00571">
    <property type="entry name" value="CBS"/>
    <property type="match status" value="2"/>
</dbReference>
<name>A0ABN8UAI5_9BACL</name>
<dbReference type="InterPro" id="IPR000524">
    <property type="entry name" value="Tscrpt_reg_HTH_GntR"/>
</dbReference>
<dbReference type="SUPFAM" id="SSF54631">
    <property type="entry name" value="CBS-domain pair"/>
    <property type="match status" value="1"/>
</dbReference>
<dbReference type="InterPro" id="IPR006683">
    <property type="entry name" value="Thioestr_dom"/>
</dbReference>
<feature type="domain" description="CBS" evidence="6">
    <location>
        <begin position="262"/>
        <end position="318"/>
    </location>
</feature>
<dbReference type="PANTHER" id="PTHR43080:SF2">
    <property type="entry name" value="CBS DOMAIN-CONTAINING PROTEIN"/>
    <property type="match status" value="1"/>
</dbReference>
<reference evidence="7" key="1">
    <citation type="submission" date="2022-06" db="EMBL/GenBank/DDBJ databases">
        <authorList>
            <person name="Dietemann V."/>
            <person name="Ory F."/>
            <person name="Dainat B."/>
            <person name="Oberhansli S."/>
        </authorList>
    </citation>
    <scope>NUCLEOTIDE SEQUENCE</scope>
    <source>
        <strain evidence="7">Ena-SAMPLE-TAB-26-04-2022-14:26:32:270-5432</strain>
    </source>
</reference>
<keyword evidence="4" id="KW-0804">Transcription</keyword>
<dbReference type="Gene3D" id="1.10.10.10">
    <property type="entry name" value="Winged helix-like DNA-binding domain superfamily/Winged helix DNA-binding domain"/>
    <property type="match status" value="1"/>
</dbReference>
<dbReference type="SUPFAM" id="SSF54637">
    <property type="entry name" value="Thioesterase/thiol ester dehydrase-isomerase"/>
    <property type="match status" value="1"/>
</dbReference>
<gene>
    <name evidence="7" type="ORF">WJ0W_004164</name>
</gene>
<dbReference type="SMART" id="SM00116">
    <property type="entry name" value="CBS"/>
    <property type="match status" value="2"/>
</dbReference>
<proteinExistence type="predicted"/>
<evidence type="ECO:0000256" key="2">
    <source>
        <dbReference type="ARBA" id="ARBA00023122"/>
    </source>
</evidence>
<dbReference type="RefSeq" id="WP_213425978.1">
    <property type="nucleotide sequence ID" value="NZ_AP031286.1"/>
</dbReference>
<dbReference type="Pfam" id="PF00392">
    <property type="entry name" value="GntR"/>
    <property type="match status" value="1"/>
</dbReference>
<evidence type="ECO:0000313" key="8">
    <source>
        <dbReference type="Proteomes" id="UP001154322"/>
    </source>
</evidence>
<keyword evidence="8" id="KW-1185">Reference proteome</keyword>
<dbReference type="CDD" id="cd04596">
    <property type="entry name" value="CBS_pair_DRTGG_assoc"/>
    <property type="match status" value="1"/>
</dbReference>
<evidence type="ECO:0000313" key="7">
    <source>
        <dbReference type="EMBL" id="CAH8246932.1"/>
    </source>
</evidence>
<dbReference type="PROSITE" id="PS51371">
    <property type="entry name" value="CBS"/>
    <property type="match status" value="2"/>
</dbReference>
<evidence type="ECO:0000256" key="4">
    <source>
        <dbReference type="ARBA" id="ARBA00023163"/>
    </source>
</evidence>
<dbReference type="InterPro" id="IPR051257">
    <property type="entry name" value="Diverse_CBS-Domain"/>
</dbReference>
<sequence>MEGNDGTVTKYEKLLHHIEGLKPGTKISVRKLAKEMSVSEGTAYRAVKEAESIGIVITKERIGTVRVEKKPRNMSDNLTFGEVVDILGGHVLGGGKGLEKTLNKYVIGAMKLDAMERYIDAGSLLIVGNREDAHRLALQHGAGVLITGGFGTSREVKLLADALNLPIFSSKYDTFTVASIINRALFDRLIKKKIMIIEDIVTLKSKMYVLRPSSTVHDFERMREETGHSRFPVVDEWNRVIGMMTYKDMLGADSQQTIEKLYTRNPLTATLQTTLATAAHTMVWEGVELLPVVDRSRKLIAVVTRREVLNALRDARQETQLGETFVDLIWNGFEEQRDEEGNPIFRGGITPQMVNGFGAVSEGILTTLMTQAALRAVKEMRSYDHVMDNITTYFVRPLQIEDVVTLKPQLIEMSRKFCKLEVEIRHGEVLAAKAMMTMQSIDHD</sequence>
<dbReference type="Gene3D" id="3.10.129.10">
    <property type="entry name" value="Hotdog Thioesterase"/>
    <property type="match status" value="1"/>
</dbReference>
<protein>
    <submittedName>
        <fullName evidence="7">CBS domain-containing protein</fullName>
    </submittedName>
</protein>
<dbReference type="SUPFAM" id="SSF46785">
    <property type="entry name" value="Winged helix' DNA-binding domain"/>
    <property type="match status" value="1"/>
</dbReference>
<dbReference type="Pfam" id="PF03061">
    <property type="entry name" value="4HBT"/>
    <property type="match status" value="1"/>
</dbReference>
<dbReference type="InterPro" id="IPR028979">
    <property type="entry name" value="Ser_kin/Pase_Hpr-like_N_sf"/>
</dbReference>
<dbReference type="Gene3D" id="3.10.580.10">
    <property type="entry name" value="CBS-domain"/>
    <property type="match status" value="1"/>
</dbReference>
<dbReference type="CDD" id="cd03440">
    <property type="entry name" value="hot_dog"/>
    <property type="match status" value="1"/>
</dbReference>
<keyword evidence="3" id="KW-0238">DNA-binding</keyword>
<dbReference type="InterPro" id="IPR029069">
    <property type="entry name" value="HotDog_dom_sf"/>
</dbReference>
<evidence type="ECO:0000256" key="1">
    <source>
        <dbReference type="ARBA" id="ARBA00023015"/>
    </source>
</evidence>
<dbReference type="InterPro" id="IPR036390">
    <property type="entry name" value="WH_DNA-bd_sf"/>
</dbReference>
<dbReference type="Pfam" id="PF07085">
    <property type="entry name" value="DRTGG"/>
    <property type="match status" value="1"/>
</dbReference>
<evidence type="ECO:0000256" key="5">
    <source>
        <dbReference type="PROSITE-ProRule" id="PRU00703"/>
    </source>
</evidence>
<evidence type="ECO:0000256" key="3">
    <source>
        <dbReference type="ARBA" id="ARBA00023125"/>
    </source>
</evidence>
<comment type="caution">
    <text evidence="7">The sequence shown here is derived from an EMBL/GenBank/DDBJ whole genome shotgun (WGS) entry which is preliminary data.</text>
</comment>
<keyword evidence="1" id="KW-0805">Transcription regulation</keyword>
<dbReference type="PANTHER" id="PTHR43080">
    <property type="entry name" value="CBS DOMAIN-CONTAINING PROTEIN CBSX3, MITOCHONDRIAL"/>
    <property type="match status" value="1"/>
</dbReference>
<feature type="domain" description="CBS" evidence="6">
    <location>
        <begin position="203"/>
        <end position="261"/>
    </location>
</feature>
<evidence type="ECO:0000259" key="6">
    <source>
        <dbReference type="PROSITE" id="PS51371"/>
    </source>
</evidence>
<accession>A0ABN8UAI5</accession>
<dbReference type="InterPro" id="IPR000644">
    <property type="entry name" value="CBS_dom"/>
</dbReference>
<organism evidence="7 8">
    <name type="scientific">Paenibacillus melissococcoides</name>
    <dbReference type="NCBI Taxonomy" id="2912268"/>
    <lineage>
        <taxon>Bacteria</taxon>
        <taxon>Bacillati</taxon>
        <taxon>Bacillota</taxon>
        <taxon>Bacilli</taxon>
        <taxon>Bacillales</taxon>
        <taxon>Paenibacillaceae</taxon>
        <taxon>Paenibacillus</taxon>
    </lineage>
</organism>
<dbReference type="InterPro" id="IPR010766">
    <property type="entry name" value="DRTGG"/>
</dbReference>
<dbReference type="SUPFAM" id="SSF75138">
    <property type="entry name" value="HprK N-terminal domain-like"/>
    <property type="match status" value="1"/>
</dbReference>
<keyword evidence="2 5" id="KW-0129">CBS domain</keyword>